<sequence length="161" mass="16672">MDEFVAAKVQPFYLKMMGLNATSADPASLAAVRAAASGVTLEQVLRLLHDSWRERVMGAWYSLTFPHEQVGDGLAQSMRTSAGSLTAPALATACVVLGASAAPALRAYIANAPADGSPGFVSAALEHVGGEPVLRAQQQDRDALSGMLAVARVLGEPDPPS</sequence>
<dbReference type="EMBL" id="JAUSVB010000001">
    <property type="protein sequence ID" value="MDQ0372609.1"/>
    <property type="molecule type" value="Genomic_DNA"/>
</dbReference>
<evidence type="ECO:0000313" key="2">
    <source>
        <dbReference type="Proteomes" id="UP001239626"/>
    </source>
</evidence>
<name>A0ABU0EBI4_9CELL</name>
<dbReference type="RefSeq" id="WP_307490190.1">
    <property type="nucleotide sequence ID" value="NZ_JAUSVB010000001.1"/>
</dbReference>
<dbReference type="Proteomes" id="UP001239626">
    <property type="component" value="Unassembled WGS sequence"/>
</dbReference>
<gene>
    <name evidence="1" type="ORF">J2X26_000906</name>
</gene>
<comment type="caution">
    <text evidence="1">The sequence shown here is derived from an EMBL/GenBank/DDBJ whole genome shotgun (WGS) entry which is preliminary data.</text>
</comment>
<keyword evidence="2" id="KW-1185">Reference proteome</keyword>
<protein>
    <submittedName>
        <fullName evidence="1">Uncharacterized protein</fullName>
    </submittedName>
</protein>
<reference evidence="1 2" key="1">
    <citation type="submission" date="2023-07" db="EMBL/GenBank/DDBJ databases">
        <title>Sorghum-associated microbial communities from plants grown in Nebraska, USA.</title>
        <authorList>
            <person name="Schachtman D."/>
        </authorList>
    </citation>
    <scope>NUCLEOTIDE SEQUENCE [LARGE SCALE GENOMIC DNA]</scope>
    <source>
        <strain evidence="1 2">BE332</strain>
    </source>
</reference>
<organism evidence="1 2">
    <name type="scientific">Cellulomonas humilata</name>
    <dbReference type="NCBI Taxonomy" id="144055"/>
    <lineage>
        <taxon>Bacteria</taxon>
        <taxon>Bacillati</taxon>
        <taxon>Actinomycetota</taxon>
        <taxon>Actinomycetes</taxon>
        <taxon>Micrococcales</taxon>
        <taxon>Cellulomonadaceae</taxon>
        <taxon>Cellulomonas</taxon>
    </lineage>
</organism>
<proteinExistence type="predicted"/>
<evidence type="ECO:0000313" key="1">
    <source>
        <dbReference type="EMBL" id="MDQ0372609.1"/>
    </source>
</evidence>
<accession>A0ABU0EBI4</accession>